<proteinExistence type="predicted"/>
<name>U5W4Z0_9ACTN</name>
<dbReference type="HOGENOM" id="CLU_738955_0_0_11"/>
<evidence type="ECO:0000313" key="1">
    <source>
        <dbReference type="EMBL" id="AGZ44199.1"/>
    </source>
</evidence>
<dbReference type="KEGG" id="afs:AFR_29690"/>
<protein>
    <submittedName>
        <fullName evidence="1">Uncharacterized protein</fullName>
    </submittedName>
</protein>
<dbReference type="PATRIC" id="fig|1246995.3.peg.6018"/>
<dbReference type="RefSeq" id="WP_023560536.1">
    <property type="nucleotide sequence ID" value="NC_022657.1"/>
</dbReference>
<reference evidence="1 2" key="1">
    <citation type="journal article" date="2014" name="J. Biotechnol.">
        <title>Complete genome sequence of the actinobacterium Actinoplanes friuliensis HAG 010964, producer of the lipopeptide antibiotic friulimycin.</title>
        <authorList>
            <person name="Ruckert C."/>
            <person name="Szczepanowski R."/>
            <person name="Albersmeier A."/>
            <person name="Goesmann A."/>
            <person name="Fischer N."/>
            <person name="Steinkamper A."/>
            <person name="Puhler A."/>
            <person name="Biener R."/>
            <person name="Schwartz D."/>
            <person name="Kalinowski J."/>
        </authorList>
    </citation>
    <scope>NUCLEOTIDE SEQUENCE [LARGE SCALE GENOMIC DNA]</scope>
    <source>
        <strain evidence="1 2">DSM 7358</strain>
    </source>
</reference>
<sequence>MREASIETLRDELAVAADTAVQRPVLIQSPGRQTIRAALAPWVREAARQRQVTIIASANESLMRWVDWLSDYEDVSLHKLNAATALESLDEHLDSARVTLATFAALRRQAVKEGLAASHRDVVIVDTLPLPGGQAYQLVAELTAGARYAVAISDSQAPESLPGAETIVVPAQKLYPGHRHDVVVKPINVLQSTAERQILAEAAPLLAGDADVSRSAAHAKLLVAAAQITDGDFGRTDAIWGLIDRIEALTADERLSAFTDLVAQYADRGPVVVLTGPLRAEAEYVRSYLESAGIAVVAQGRAELRLGRVTEEIPDHVRPVIISSWQSIEPDEVWLRDSTVIFWSQPAIRQAPLISLLSDIGAVREIIHLVDTPG</sequence>
<dbReference type="OrthoDB" id="3352262at2"/>
<keyword evidence="2" id="KW-1185">Reference proteome</keyword>
<evidence type="ECO:0000313" key="2">
    <source>
        <dbReference type="Proteomes" id="UP000017746"/>
    </source>
</evidence>
<dbReference type="EMBL" id="CP006272">
    <property type="protein sequence ID" value="AGZ44199.1"/>
    <property type="molecule type" value="Genomic_DNA"/>
</dbReference>
<organism evidence="1 2">
    <name type="scientific">Actinoplanes friuliensis DSM 7358</name>
    <dbReference type="NCBI Taxonomy" id="1246995"/>
    <lineage>
        <taxon>Bacteria</taxon>
        <taxon>Bacillati</taxon>
        <taxon>Actinomycetota</taxon>
        <taxon>Actinomycetes</taxon>
        <taxon>Micromonosporales</taxon>
        <taxon>Micromonosporaceae</taxon>
        <taxon>Actinoplanes</taxon>
    </lineage>
</organism>
<dbReference type="Proteomes" id="UP000017746">
    <property type="component" value="Chromosome"/>
</dbReference>
<dbReference type="STRING" id="1246995.AFR_29690"/>
<accession>U5W4Z0</accession>
<gene>
    <name evidence="1" type="ORF">AFR_29690</name>
</gene>
<dbReference type="AlphaFoldDB" id="U5W4Z0"/>